<comment type="pathway">
    <text evidence="1 9">Cell wall biogenesis; peptidoglycan biosynthesis.</text>
</comment>
<feature type="active site" description="Proton donor/acceptor" evidence="9">
    <location>
        <position position="140"/>
    </location>
</feature>
<reference evidence="11 12" key="1">
    <citation type="submission" date="2019-05" db="EMBL/GenBank/DDBJ databases">
        <title>Verrucobacter flavum gen. nov., sp. nov. a new member of the family Verrucomicrobiaceae.</title>
        <authorList>
            <person name="Szuroczki S."/>
            <person name="Abbaszade G."/>
            <person name="Szabo A."/>
            <person name="Felfoldi T."/>
            <person name="Schumann P."/>
            <person name="Boka K."/>
            <person name="Keki Z."/>
            <person name="Toumi M."/>
            <person name="Toth E."/>
        </authorList>
    </citation>
    <scope>NUCLEOTIDE SEQUENCE [LARGE SCALE GENOMIC DNA]</scope>
    <source>
        <strain evidence="11 12">MG-N-17</strain>
    </source>
</reference>
<evidence type="ECO:0000256" key="1">
    <source>
        <dbReference type="ARBA" id="ARBA00004752"/>
    </source>
</evidence>
<dbReference type="Proteomes" id="UP000306196">
    <property type="component" value="Unassembled WGS sequence"/>
</dbReference>
<evidence type="ECO:0000259" key="10">
    <source>
        <dbReference type="PROSITE" id="PS52029"/>
    </source>
</evidence>
<keyword evidence="7 9" id="KW-0573">Peptidoglycan synthesis</keyword>
<evidence type="ECO:0000256" key="9">
    <source>
        <dbReference type="PROSITE-ProRule" id="PRU01373"/>
    </source>
</evidence>
<comment type="similarity">
    <text evidence="2">Belongs to the YkuD family.</text>
</comment>
<dbReference type="InterPro" id="IPR038063">
    <property type="entry name" value="Transpep_catalytic_dom"/>
</dbReference>
<dbReference type="OrthoDB" id="9787225at2"/>
<evidence type="ECO:0000256" key="7">
    <source>
        <dbReference type="ARBA" id="ARBA00022984"/>
    </source>
</evidence>
<name>A0A5R8KKB9_9BACT</name>
<dbReference type="EMBL" id="VAUV01000001">
    <property type="protein sequence ID" value="TLD72742.1"/>
    <property type="molecule type" value="Genomic_DNA"/>
</dbReference>
<dbReference type="InterPro" id="IPR005490">
    <property type="entry name" value="LD_TPept_cat_dom"/>
</dbReference>
<evidence type="ECO:0000256" key="8">
    <source>
        <dbReference type="ARBA" id="ARBA00023316"/>
    </source>
</evidence>
<keyword evidence="3" id="KW-0328">Glycosyltransferase</keyword>
<dbReference type="SUPFAM" id="SSF141523">
    <property type="entry name" value="L,D-transpeptidase catalytic domain-like"/>
    <property type="match status" value="1"/>
</dbReference>
<dbReference type="Pfam" id="PF03734">
    <property type="entry name" value="YkuD"/>
    <property type="match status" value="1"/>
</dbReference>
<dbReference type="Gene3D" id="2.40.440.10">
    <property type="entry name" value="L,D-transpeptidase catalytic domain-like"/>
    <property type="match status" value="1"/>
</dbReference>
<gene>
    <name evidence="11" type="ORF">FEM03_01320</name>
</gene>
<dbReference type="GO" id="GO:0016757">
    <property type="term" value="F:glycosyltransferase activity"/>
    <property type="evidence" value="ECO:0007669"/>
    <property type="project" value="UniProtKB-KW"/>
</dbReference>
<dbReference type="PROSITE" id="PS52029">
    <property type="entry name" value="LD_TPASE"/>
    <property type="match status" value="1"/>
</dbReference>
<dbReference type="GO" id="GO:0018104">
    <property type="term" value="P:peptidoglycan-protein cross-linking"/>
    <property type="evidence" value="ECO:0007669"/>
    <property type="project" value="TreeGrafter"/>
</dbReference>
<protein>
    <submittedName>
        <fullName evidence="11">L,D-transpeptidase</fullName>
    </submittedName>
</protein>
<evidence type="ECO:0000256" key="4">
    <source>
        <dbReference type="ARBA" id="ARBA00022679"/>
    </source>
</evidence>
<dbReference type="InterPro" id="IPR050979">
    <property type="entry name" value="LD-transpeptidase"/>
</dbReference>
<keyword evidence="4" id="KW-0808">Transferase</keyword>
<evidence type="ECO:0000256" key="2">
    <source>
        <dbReference type="ARBA" id="ARBA00005992"/>
    </source>
</evidence>
<feature type="domain" description="L,D-TPase catalytic" evidence="10">
    <location>
        <begin position="33"/>
        <end position="180"/>
    </location>
</feature>
<dbReference type="CDD" id="cd16913">
    <property type="entry name" value="YkuD_like"/>
    <property type="match status" value="1"/>
</dbReference>
<proteinExistence type="inferred from homology"/>
<dbReference type="UniPathway" id="UPA00219"/>
<dbReference type="GO" id="GO:0071972">
    <property type="term" value="F:peptidoglycan L,D-transpeptidase activity"/>
    <property type="evidence" value="ECO:0007669"/>
    <property type="project" value="TreeGrafter"/>
</dbReference>
<keyword evidence="12" id="KW-1185">Reference proteome</keyword>
<evidence type="ECO:0000256" key="5">
    <source>
        <dbReference type="ARBA" id="ARBA00022801"/>
    </source>
</evidence>
<dbReference type="AlphaFoldDB" id="A0A5R8KKB9"/>
<dbReference type="PANTHER" id="PTHR30582">
    <property type="entry name" value="L,D-TRANSPEPTIDASE"/>
    <property type="match status" value="1"/>
</dbReference>
<keyword evidence="5" id="KW-0378">Hydrolase</keyword>
<evidence type="ECO:0000313" key="12">
    <source>
        <dbReference type="Proteomes" id="UP000306196"/>
    </source>
</evidence>
<comment type="caution">
    <text evidence="11">The sequence shown here is derived from an EMBL/GenBank/DDBJ whole genome shotgun (WGS) entry which is preliminary data.</text>
</comment>
<dbReference type="GO" id="GO:0005576">
    <property type="term" value="C:extracellular region"/>
    <property type="evidence" value="ECO:0007669"/>
    <property type="project" value="TreeGrafter"/>
</dbReference>
<organism evidence="11 12">
    <name type="scientific">Phragmitibacter flavus</name>
    <dbReference type="NCBI Taxonomy" id="2576071"/>
    <lineage>
        <taxon>Bacteria</taxon>
        <taxon>Pseudomonadati</taxon>
        <taxon>Verrucomicrobiota</taxon>
        <taxon>Verrucomicrobiia</taxon>
        <taxon>Verrucomicrobiales</taxon>
        <taxon>Verrucomicrobiaceae</taxon>
        <taxon>Phragmitibacter</taxon>
    </lineage>
</organism>
<keyword evidence="8 9" id="KW-0961">Cell wall biogenesis/degradation</keyword>
<keyword evidence="6 9" id="KW-0133">Cell shape</keyword>
<feature type="active site" description="Nucleophile" evidence="9">
    <location>
        <position position="156"/>
    </location>
</feature>
<sequence length="192" mass="20965">MISAMSPLFCLVRPLLMSSLILMLLSSCADTKHRLVVSVAEQRMALLEEGRPIATFPISTSKFGLGDYPGSNYTPLGRMKIAKKVGDGLPLGMRLKDRKPTGEIVPVNAPGRDPIVTRILWLKGLEPQNARAYDRYIYIHGTAEESRLGSAASYGCVRMGSRQIAWLYDQVGTGARVDILPGPLPPPHLLPP</sequence>
<dbReference type="GO" id="GO:0071555">
    <property type="term" value="P:cell wall organization"/>
    <property type="evidence" value="ECO:0007669"/>
    <property type="project" value="UniProtKB-UniRule"/>
</dbReference>
<evidence type="ECO:0000256" key="3">
    <source>
        <dbReference type="ARBA" id="ARBA00022676"/>
    </source>
</evidence>
<dbReference type="GO" id="GO:0008360">
    <property type="term" value="P:regulation of cell shape"/>
    <property type="evidence" value="ECO:0007669"/>
    <property type="project" value="UniProtKB-UniRule"/>
</dbReference>
<evidence type="ECO:0000256" key="6">
    <source>
        <dbReference type="ARBA" id="ARBA00022960"/>
    </source>
</evidence>
<dbReference type="PANTHER" id="PTHR30582:SF24">
    <property type="entry name" value="L,D-TRANSPEPTIDASE ERFK_SRFK-RELATED"/>
    <property type="match status" value="1"/>
</dbReference>
<evidence type="ECO:0000313" key="11">
    <source>
        <dbReference type="EMBL" id="TLD72742.1"/>
    </source>
</evidence>
<accession>A0A5R8KKB9</accession>